<organism evidence="2 3">
    <name type="scientific">Rhizophagus irregularis</name>
    <dbReference type="NCBI Taxonomy" id="588596"/>
    <lineage>
        <taxon>Eukaryota</taxon>
        <taxon>Fungi</taxon>
        <taxon>Fungi incertae sedis</taxon>
        <taxon>Mucoromycota</taxon>
        <taxon>Glomeromycotina</taxon>
        <taxon>Glomeromycetes</taxon>
        <taxon>Glomerales</taxon>
        <taxon>Glomeraceae</taxon>
        <taxon>Rhizophagus</taxon>
    </lineage>
</organism>
<reference evidence="2 3" key="2">
    <citation type="submission" date="2017-09" db="EMBL/GenBank/DDBJ databases">
        <title>Extensive intraspecific genome diversity in a model arbuscular mycorrhizal fungus.</title>
        <authorList>
            <person name="Chen E.C."/>
            <person name="Morin E."/>
            <person name="Beaudet D."/>
            <person name="Noel J."/>
            <person name="Ndikumana S."/>
            <person name="Charron P."/>
            <person name="St-Onge C."/>
            <person name="Giorgi J."/>
            <person name="Grigoriev I.V."/>
            <person name="Roux C."/>
            <person name="Martin F.M."/>
            <person name="Corradi N."/>
        </authorList>
    </citation>
    <scope>NUCLEOTIDE SEQUENCE [LARGE SCALE GENOMIC DNA]</scope>
    <source>
        <strain evidence="2 3">A5</strain>
    </source>
</reference>
<feature type="region of interest" description="Disordered" evidence="1">
    <location>
        <begin position="1057"/>
        <end position="1112"/>
    </location>
</feature>
<evidence type="ECO:0000313" key="2">
    <source>
        <dbReference type="EMBL" id="PKB97150.1"/>
    </source>
</evidence>
<dbReference type="VEuPathDB" id="FungiDB:RhiirFUN_022053"/>
<dbReference type="VEuPathDB" id="FungiDB:RhiirFUN_018881"/>
<proteinExistence type="predicted"/>
<dbReference type="VEuPathDB" id="FungiDB:RhiirFUN_021042"/>
<dbReference type="EMBL" id="LLXJ01003382">
    <property type="protein sequence ID" value="PKB97150.1"/>
    <property type="molecule type" value="Genomic_DNA"/>
</dbReference>
<protein>
    <submittedName>
        <fullName evidence="2">Uncharacterized protein</fullName>
    </submittedName>
</protein>
<evidence type="ECO:0000313" key="3">
    <source>
        <dbReference type="Proteomes" id="UP000232722"/>
    </source>
</evidence>
<gene>
    <name evidence="2" type="ORF">RhiirA5_404295</name>
</gene>
<dbReference type="AlphaFoldDB" id="A0A2N0NRE8"/>
<dbReference type="VEuPathDB" id="FungiDB:RhiirA1_508619"/>
<feature type="compositionally biased region" description="Acidic residues" evidence="1">
    <location>
        <begin position="1100"/>
        <end position="1112"/>
    </location>
</feature>
<name>A0A2N0NRE8_9GLOM</name>
<reference evidence="2 3" key="1">
    <citation type="submission" date="2016-04" db="EMBL/GenBank/DDBJ databases">
        <title>Genome analyses suggest a sexual origin of heterokaryosis in a supposedly ancient asexual fungus.</title>
        <authorList>
            <person name="Ropars J."/>
            <person name="Sedzielewska K."/>
            <person name="Noel J."/>
            <person name="Charron P."/>
            <person name="Farinelli L."/>
            <person name="Marton T."/>
            <person name="Kruger M."/>
            <person name="Pelin A."/>
            <person name="Brachmann A."/>
            <person name="Corradi N."/>
        </authorList>
    </citation>
    <scope>NUCLEOTIDE SEQUENCE [LARGE SCALE GENOMIC DNA]</scope>
    <source>
        <strain evidence="2 3">A5</strain>
    </source>
</reference>
<accession>A0A2N0NRE8</accession>
<dbReference type="VEuPathDB" id="FungiDB:FUN_011805"/>
<sequence length="1194" mass="137781">MLYLIVTVNEGIHSVLPEQIVTIAENKQFSELYEAFTSGQFNNQGVKVYVRQNKVDKWVEVSDGLSGDLTIMKVLGYNHVKFTLLVEPVAEDIEPPINFPDAFDIMMRNARQPKLPQKRTEHTRHDLLYNEIIDLLRNQKAGWKGGIHQTLGKEFIERIVNVLWYIDPYLELLCSRSCHLPALFKKLATYASDDPDRNVYNIAYRTSHHKKEPISRQKLDLLIKSLELSVGQPWVNDNEWNNIIPAVIALIEMMRKYCEHLVKSQITMTAIHHNDESARNPANNACLFRVLGCKEDHLDEQYQELNDTILQSGFYHYTDVYSYLPTDVMKRYRYLKNLQLTCPIGIYRYAQGNYLGTITYIWRIPESEVTDKFQDETEKVRMLAKIHEGLPKYFTRQMKKNVLNKYFLIKTVTPAVLRMLYFDLTGDAAVTTNIISREVEERLRLMLALEDPSIIFDLRANNGFKGTKFDAFWEELDMYFNEETPAVDDRRHNTIMHMPLAISIRDLYDIILARLRIKYGDPLPVSIYTPSYEWIRLQFWPTNPVTIKAVQYTGRYQVKFKVQGRLLRKESVDAHYCAALFRYLREFSIQYRQWVCFISADDKHKVPIGEGVPVSTGVRNRQSLAAQNNVLGAADHDFTKLSLTPSVIFQVSIPKDISGGFYCGEVFLSFKDTVFEPSSAIRHTTEFHNVINTKYAHRTSPPILCLYTDGGSDHRCTYGSVQVALISLFLSGNYDMIIAVRTAPHHSWTNPAERIMSILNLGLQNVAIKRNTMSEESEALFDKVNTLDEIREKANKNPNLEKELQECIKDVQNLLHSRSERLILKDQYFKCYDAASEHDINGLFEIKKCQDLLCGICAPIRLPQTVFDSLHFLPDPIPKDNTDHYSSFRTVYGTETSEEFRPSMQLNQANAKPAPKSVLVSGKIRDYITCCDCGKRRCVYSDKALSQEEIRDFNQALDTYDYSCGAPLFPDDHYLIEILFVRVKISCDTPVEILYYSSRKSGNFDICYYCGTDSDLIDPPSTLTVRYKIIYPLCQKCQDKGKEFSTRSEIKALQASKPVRKPPVYRQQIKPVRPKPQRRVVQDPQDPDWDDGYVDHDFGDDPGDPDAPEWTSEDDQHVIDLIMGYETSKRFPKRLQKAKDRRDDLELARAMRNLDLNDDAMDIDTNTASFDDLKIVPDEEGGFRICAVRSTKKK</sequence>
<dbReference type="Proteomes" id="UP000232722">
    <property type="component" value="Unassembled WGS sequence"/>
</dbReference>
<dbReference type="VEuPathDB" id="FungiDB:FUN_008134"/>
<dbReference type="VEuPathDB" id="FungiDB:FUN_005649"/>
<dbReference type="VEuPathDB" id="FungiDB:FUN_013722"/>
<comment type="caution">
    <text evidence="2">The sequence shown here is derived from an EMBL/GenBank/DDBJ whole genome shotgun (WGS) entry which is preliminary data.</text>
</comment>
<evidence type="ECO:0000256" key="1">
    <source>
        <dbReference type="SAM" id="MobiDB-lite"/>
    </source>
</evidence>
<dbReference type="VEuPathDB" id="FungiDB:RhiirA1_399031"/>